<name>A0A4Q2U9J3_9HYPH</name>
<reference evidence="1 2" key="2">
    <citation type="submission" date="2019-02" db="EMBL/GenBank/DDBJ databases">
        <title>'Lichenibacterium ramalinii' gen. nov. sp. nov., 'Lichenibacterium minor' gen. nov. sp. nov.</title>
        <authorList>
            <person name="Pankratov T."/>
        </authorList>
    </citation>
    <scope>NUCLEOTIDE SEQUENCE [LARGE SCALE GENOMIC DNA]</scope>
    <source>
        <strain evidence="1 2">RmlP026</strain>
    </source>
</reference>
<reference evidence="1 2" key="1">
    <citation type="submission" date="2018-12" db="EMBL/GenBank/DDBJ databases">
        <authorList>
            <person name="Grouzdev D.S."/>
            <person name="Krutkina M.S."/>
        </authorList>
    </citation>
    <scope>NUCLEOTIDE SEQUENCE [LARGE SCALE GENOMIC DNA]</scope>
    <source>
        <strain evidence="1 2">RmlP026</strain>
    </source>
</reference>
<dbReference type="RefSeq" id="WP_129226772.1">
    <property type="nucleotide sequence ID" value="NZ_QYBB01000011.1"/>
</dbReference>
<dbReference type="EMBL" id="QYBB01000011">
    <property type="protein sequence ID" value="RYC31831.1"/>
    <property type="molecule type" value="Genomic_DNA"/>
</dbReference>
<sequence length="62" mass="5947">MGCAGPCALDTSPPFDRAAPAFCGDAGVALPLEDALADAFRCGAAVACVGVAAPPPDAVPAF</sequence>
<protein>
    <submittedName>
        <fullName evidence="1">Uncharacterized protein</fullName>
    </submittedName>
</protein>
<keyword evidence="2" id="KW-1185">Reference proteome</keyword>
<gene>
    <name evidence="1" type="ORF">D3273_11935</name>
</gene>
<dbReference type="Proteomes" id="UP000290759">
    <property type="component" value="Unassembled WGS sequence"/>
</dbReference>
<dbReference type="AlphaFoldDB" id="A0A4Q2U9J3"/>
<organism evidence="1 2">
    <name type="scientific">Lichenibacterium minor</name>
    <dbReference type="NCBI Taxonomy" id="2316528"/>
    <lineage>
        <taxon>Bacteria</taxon>
        <taxon>Pseudomonadati</taxon>
        <taxon>Pseudomonadota</taxon>
        <taxon>Alphaproteobacteria</taxon>
        <taxon>Hyphomicrobiales</taxon>
        <taxon>Lichenihabitantaceae</taxon>
        <taxon>Lichenibacterium</taxon>
    </lineage>
</organism>
<comment type="caution">
    <text evidence="1">The sequence shown here is derived from an EMBL/GenBank/DDBJ whole genome shotgun (WGS) entry which is preliminary data.</text>
</comment>
<evidence type="ECO:0000313" key="2">
    <source>
        <dbReference type="Proteomes" id="UP000290759"/>
    </source>
</evidence>
<evidence type="ECO:0000313" key="1">
    <source>
        <dbReference type="EMBL" id="RYC31831.1"/>
    </source>
</evidence>
<proteinExistence type="predicted"/>
<accession>A0A4Q2U9J3</accession>